<feature type="region of interest" description="Disordered" evidence="18">
    <location>
        <begin position="2617"/>
        <end position="2652"/>
    </location>
</feature>
<dbReference type="Gene3D" id="6.20.240.10">
    <property type="match status" value="1"/>
</dbReference>
<evidence type="ECO:0000256" key="13">
    <source>
        <dbReference type="ARBA" id="ARBA00023098"/>
    </source>
</evidence>
<feature type="compositionally biased region" description="Polar residues" evidence="18">
    <location>
        <begin position="2638"/>
        <end position="2648"/>
    </location>
</feature>
<keyword evidence="10" id="KW-0560">Oxidoreductase</keyword>
<dbReference type="Pfam" id="PF13452">
    <property type="entry name" value="FAS1_DH_region"/>
    <property type="match status" value="1"/>
</dbReference>
<sequence length="3853" mass="421261">MSVNHGEASTGTDAVSTRPLILQTGGNRISIPVSTATNVWIAAEVLRDAFLHSVQGEDLPADDDTSALAYFAKFLAFLASNLNASTAHTTVLHSSLVQFTTLHLSNLDVHTLVASLDPDTRKQILSGYFAALAALESRVPPTEVPRSPPSALFAAATSGEASIYGVFGGQGSNEVYFDELQALFDIYGPYVTDLIAVVTKNILRPAVEKASLDGFTYYAHGLDVLGWLNGSVTLPPLEYLASVPISFPLIGLTQLVQYLVTARVSNVSPGELRSIIQGATGHSQGMVSAVAIAASTTSDSYTANVSKAIKWLFYMGLRGQDAFPVLALEPKIVQDAVEGGEGTPTPMLAVSGLTLKALKVHIDSTNSHLPTNSKLFVSLNNGPKNFVVTGPSRALYGLVTALRKIRAPTGLDQSKVPFSQRKTVFSTRFLLVNVPYHSDYLIGASDKVLDIDLAGEELWSPSELQIPVYHTEDGSDLRSLRSSLTRSLCDQVFTLPIFWSRATNFPETATHALDFGPGGLSGIGPLTSRNLEGRGVRVIVLGEKGKGSAEVYDAKNVKYEDWWSKKWTPGLVKTRDGRIQIDTPFSRLLGKPPIMVAGMTPSTVKAGFVSAILSAGFHVAEIQAQIPAGVGLTLNSLYINPRQFGFQFPLWQELKREGLPIEGFCVAAGIPSTEKAAEIIGGLRNAGIKHVAFKPGSVDGIRQVVAIAAANPDFPIILQWTGGRAGGHHSYEDFHQPILLTYGAIRQHPNISLVAGSGFGDGDETWPYITGDWQCLSIGILFGSWAMVAKEAHTSESVKQLIVQAAGVSDDKWEGSYKAETGGVLTVSSELGEPIHKVATRGVKLWKEFENSVFKLPKDKRAAWLAQNADSVISKLNKDFAKPWFAQKKDGTPVKDLGDLTYEETVLRLVRLMFVAHQTRWIDISLRNLLGDWLRRVEERFAGVNGKSKTSILQSYSALDDPATFLETFFKTYPGACDQLLAAEDKAYFLSIAQRPGQKPVPFIPILDANFEVWFKKDSLWYAEDVDAVFDQDPQRVCILQGPVAARHSKVANRPIKDMLGGVESVLIKKPTYRISITLVLHLPNVDTRLASTYGIDVTAANDNVVYTLGSILPPTEDWLETLSGASVTWLRALLRSTNIVHGSGYQANPLKRLFTPRAHQRVTISYDAGAPTSISIVGAARSYGLHKSTFEAVSVKFDRASNTITVIVYEDRTDTSVPLSFIFEYRPEQGFAPIHEIVEGRNRRIKEFYWKLWFGDSQVLPNIDIRDTFVGPEVTIDAATVERFCSVIGNQGELFKRARNAEVEAPMDFAIVTGWQAIMRAIFPDLIDGDLLKLVHLSNGFRAVNSARPLKAGDVCRAEARIVSVINSDIGKTVKVKGSVLRGAEPVIEVNSSFLYRGRFTDYDNTFEIVDEPEYIVSLVDAAAVGVLQSKEWFDWGNDAQPLLPGTHLVFHVQSELVYKDKSTFSSIAVIGRVYVRNQLKTLVPVATVEYSNGISVGNPVVAYLQRHGQVQGKPALFETPYSLTTTSAPSTFIAPATNEPYSKVSGDFNPIHINPYFSDYASLPGTITHGMWSSAATRKYVETIVAQGKPSRVLSYDVDFVGMVLPGDEVSVKLSHIGMKDGNMVVKVETTNQRGDKIIQGTTEVAQPPTVYVFTGQGSQEPGMGMDLYGSSPAARAVWDGADEHLLAVYGFSIIELVKQNPKEKTIHFGGIKGQAIRQRYIDMTYDTMDKDGNVKTLPLFADINNRTPKYTFSHPSGLLFATQFAQIALVVTEKAAFDDMRSKGLVQPNCAFAGHSLGEYSALASIADVLPVSSLVDVVFYRGITMQRAVERDAHNRSNYAMCAVNPSRISKTFNEAALREVVEVIARRSNVLLEIVNYNVEGSQYVCAGDLLALQSLTNVLNYLKKENIDIQKLTKTYSVDRVKEMLQEIVDNCIKAARQKQEADDGYIVLERGFATIPLPGIDVPFHSRYLWAGVMPFRAYLSKKINSAHLNPDLLVGKYIPNLIAKPFEISREYAQIIYDQTSSPRLDKVLKNWERDNWTSLEQRQNLAYTILVELLAYQFASPVRWIETQDLLFSQYHFERLIELGPGPTLTGMATRTLKAKYEASDDSVSRTRVIYCHAKNTKEIYYQFEDEAAAADTDAAADSPATTASTASVPVAAAVVAPALSSGPVASIADEPLKALDTLRVIIAQKLKKKVEEIPLSKSIKDLVGGKSTLQNEILGDLNLEFVSAPEKGEELPLDELGSSLSTGYSGALGKHTTGLISRLIGGKMPGGFNLSAIKAYLTKTWGLGPSRSDGVLLLGLTVEPPKRLGSEAEAKTWLDAVVAAYAQQAGISLSSGAASGGGGGGGGAVINSEEFIKFQAEQHEFARRQVELYMRYLDLDPREGARTANNEKSNVQALQDKLDAINREHGDAYINGIQPVFEPLKARHFDSSWNWVRQDALIMWYDILHGRISTVDREITARCIAIINRADGSLLEYMQYYVDRCDPGRGETYRLGKEFGQQLINNCREAVGHPPLYKDVTFPTAPRTEVTPAGDIVYTEVVRENVRKLEAYVEEMAMGGATPGAVNIQKVQDDVLKLWNVVKSQPEISQEQKNRIKALYDGVVRSLKKNPSEARSRTSHRTRRSSSQFLRPQISTPPTALPEDRIPLLHLKRKAGPNWEYSSNLTSVYLDVLNEIATSGTTFKDKNALLTGVGKGSIGVEIVKGLLSGGAHVVITTSRYSRESVEYYQGLFQAFGSRGSALTVVPFNQGSKQDVDALVNYIYSTLNLDLDYILPFAAIPENGREIDGIDDKSELAHRAMLVNLLRLLGAVKTKKASHNFVTRPTQVILPLSPNHGTFGNDGLYSESKISLETLFSRWSSESWGEYLGLAGAVIGWTRGTGLMTPINTVAEQIEAHGARTFSAKEMAFNILGLMHPLLFSITQVEPIWADLNGGMDRIPDIADVMTRVRLEINAESTLRRSITRDNAADFQVINGSEAENVMRRVPVTPRANFKFDFPKLESPESLADLNRLQGLFDLDKVLVVTGFAEVGPWGSSRTRWEMEARGEFTIEGCIEMAWIMGYIKHFDGKLKNGNLYVGWVDAKTGEPVDDKDVKPRYEREILAHSGIRLIEPELFKGYDPKKKGFNQEVELTHDLEAMEVSEEEAQRFKLQHGDKCDAWAQASGEWCVRFKKGARILVPKAVSFNRLVAGQLPTGWDAGRYGIPPEIVSQTDRTALWALVCTAEALAMAGFTDPYELYKYVHPSEVGTSLGSGMGGMESLSAMFRDRREEKDVQKDILQETFINSVAGWVNLLLLSSSGPIKIPVGACATALQSLEIACDTILSGKAKVMIAGGYDDFSEEGSFEFANMGATSNSLTEFAMGREPNEHSRPTSSTRDGFLEAQGCGVQVIMSAKTALETGAAIRGIVAFTSTSSDKAGRSIPAPGKGVLTIGRQVQSKADLPILDVAYRSRQLAFRRKQIAQWIENEHDLLKHELALQPVRSEEFLRERVAMIESEAVRQEKDALATFGMLEGQDPRVAPVRRALAVWGLTADDIGVVSIHGTSTQANEKNETSVYNDDSGNAVPVMAQKSLTGHPKGGAAAWMLAGLCQSVVTVETAPSTMTYLITSFGFGQVGGVALILHPRFLFGALEPSLYASYRRANRDRAVLSYKAMSEMMIANNLVQIKEHPPYSAELEVPVLLNSLARATLDKTGNYSFPSKLPTLPSADLANLAIATQALTENSTAGIGVDQELISSVPSWNSTFVSRNYTDAEIAYCGGQPNAPASFAGRWVGKEAVFKSLGVASKGAAASLKDIEILPDESGVPQVTLHGDALSAAKTRGISKVLLSLSHSDTIAIAFAQAS</sequence>
<evidence type="ECO:0000256" key="8">
    <source>
        <dbReference type="ARBA" id="ARBA00022842"/>
    </source>
</evidence>
<dbReference type="FunFam" id="3.30.70.2490:FF:000001">
    <property type="entry name" value="Fatty acid synthase subunit alpha"/>
    <property type="match status" value="1"/>
</dbReference>
<dbReference type="InterPro" id="IPR016035">
    <property type="entry name" value="Acyl_Trfase/lysoPLipase"/>
</dbReference>
<dbReference type="InterPro" id="IPR050830">
    <property type="entry name" value="Fungal_FAS"/>
</dbReference>
<dbReference type="FunFam" id="3.40.366.10:FF:000006">
    <property type="entry name" value="Fatty acid synthase beta subunit dehydratase"/>
    <property type="match status" value="1"/>
</dbReference>
<dbReference type="Pfam" id="PF01648">
    <property type="entry name" value="ACPS"/>
    <property type="match status" value="1"/>
</dbReference>
<dbReference type="Gene3D" id="3.40.366.10">
    <property type="entry name" value="Malonyl-Coenzyme A Acyl Carrier Protein, domain 2"/>
    <property type="match status" value="3"/>
</dbReference>
<dbReference type="FunFam" id="1.20.930.70:FF:000001">
    <property type="entry name" value="Fatty acid synthase beta subunit dehydratase"/>
    <property type="match status" value="1"/>
</dbReference>
<dbReference type="InterPro" id="IPR014043">
    <property type="entry name" value="Acyl_transferase_dom"/>
</dbReference>
<dbReference type="InterPro" id="IPR018201">
    <property type="entry name" value="Ketoacyl_synth_AS"/>
</dbReference>
<evidence type="ECO:0000256" key="2">
    <source>
        <dbReference type="ARBA" id="ARBA00022450"/>
    </source>
</evidence>
<evidence type="ECO:0000259" key="20">
    <source>
        <dbReference type="PROSITE" id="PS52004"/>
    </source>
</evidence>
<dbReference type="Pfam" id="PF02801">
    <property type="entry name" value="Ketoacyl-synt_C"/>
    <property type="match status" value="1"/>
</dbReference>
<evidence type="ECO:0000313" key="22">
    <source>
        <dbReference type="Proteomes" id="UP000886523"/>
    </source>
</evidence>
<dbReference type="Gene3D" id="3.40.50.720">
    <property type="entry name" value="NAD(P)-binding Rossmann-like Domain"/>
    <property type="match status" value="1"/>
</dbReference>
<dbReference type="InterPro" id="IPR036291">
    <property type="entry name" value="NAD(P)-bd_dom_sf"/>
</dbReference>
<name>A0A9P6AZZ5_9AGAM</name>
<keyword evidence="2" id="KW-0596">Phosphopantetheine</keyword>
<dbReference type="InterPro" id="IPR040883">
    <property type="entry name" value="FAS_meander"/>
</dbReference>
<keyword evidence="5" id="KW-0808">Transferase</keyword>
<dbReference type="InterPro" id="IPR041099">
    <property type="entry name" value="FAS1_N"/>
</dbReference>
<dbReference type="GO" id="GO:0004321">
    <property type="term" value="F:fatty-acyl-CoA synthase activity"/>
    <property type="evidence" value="ECO:0007669"/>
    <property type="project" value="UniProtKB-EC"/>
</dbReference>
<feature type="domain" description="Carrier" evidence="19">
    <location>
        <begin position="2183"/>
        <end position="2261"/>
    </location>
</feature>
<dbReference type="GO" id="GO:0006633">
    <property type="term" value="P:fatty acid biosynthetic process"/>
    <property type="evidence" value="ECO:0007669"/>
    <property type="project" value="InterPro"/>
</dbReference>
<dbReference type="PROSITE" id="PS50075">
    <property type="entry name" value="CARRIER"/>
    <property type="match status" value="1"/>
</dbReference>
<dbReference type="InterPro" id="IPR039569">
    <property type="entry name" value="FAS1-like_DH_region"/>
</dbReference>
<evidence type="ECO:0000256" key="4">
    <source>
        <dbReference type="ARBA" id="ARBA00022553"/>
    </source>
</evidence>
<dbReference type="Gene3D" id="3.20.20.70">
    <property type="entry name" value="Aldolase class I"/>
    <property type="match status" value="1"/>
</dbReference>
<dbReference type="InterPro" id="IPR008278">
    <property type="entry name" value="4-PPantetheinyl_Trfase_dom"/>
</dbReference>
<dbReference type="Gene3D" id="1.20.930.70">
    <property type="match status" value="1"/>
</dbReference>
<dbReference type="InterPro" id="IPR047224">
    <property type="entry name" value="FAS_alpha_su_C"/>
</dbReference>
<evidence type="ECO:0000256" key="3">
    <source>
        <dbReference type="ARBA" id="ARBA00022516"/>
    </source>
</evidence>
<comment type="similarity">
    <text evidence="1">Belongs to the thiolase-like superfamily. Fungal fatty acid synthetase subunit alpha family.</text>
</comment>
<dbReference type="CDD" id="cd00828">
    <property type="entry name" value="elong_cond_enzymes"/>
    <property type="match status" value="1"/>
</dbReference>
<organism evidence="21 22">
    <name type="scientific">Hydnum rufescens UP504</name>
    <dbReference type="NCBI Taxonomy" id="1448309"/>
    <lineage>
        <taxon>Eukaryota</taxon>
        <taxon>Fungi</taxon>
        <taxon>Dikarya</taxon>
        <taxon>Basidiomycota</taxon>
        <taxon>Agaricomycotina</taxon>
        <taxon>Agaricomycetes</taxon>
        <taxon>Cantharellales</taxon>
        <taxon>Hydnaceae</taxon>
        <taxon>Hydnum</taxon>
    </lineage>
</organism>
<dbReference type="Pfam" id="PF22235">
    <property type="entry name" value="FAS1_thioest_ins"/>
    <property type="match status" value="1"/>
</dbReference>
<dbReference type="InterPro" id="IPR009081">
    <property type="entry name" value="PP-bd_ACP"/>
</dbReference>
<dbReference type="InterPro" id="IPR014030">
    <property type="entry name" value="Ketoacyl_synth_N"/>
</dbReference>
<dbReference type="Pfam" id="PF17828">
    <property type="entry name" value="FAS_N"/>
    <property type="match status" value="1"/>
</dbReference>
<evidence type="ECO:0000256" key="10">
    <source>
        <dbReference type="ARBA" id="ARBA00023002"/>
    </source>
</evidence>
<dbReference type="Pfam" id="PF16073">
    <property type="entry name" value="SAT"/>
    <property type="match status" value="1"/>
</dbReference>
<dbReference type="Gene3D" id="3.30.1120.100">
    <property type="match status" value="1"/>
</dbReference>
<evidence type="ECO:0000256" key="18">
    <source>
        <dbReference type="SAM" id="MobiDB-lite"/>
    </source>
</evidence>
<evidence type="ECO:0000256" key="6">
    <source>
        <dbReference type="ARBA" id="ARBA00022723"/>
    </source>
</evidence>
<dbReference type="InterPro" id="IPR020841">
    <property type="entry name" value="PKS_Beta-ketoAc_synthase_dom"/>
</dbReference>
<dbReference type="GO" id="GO:0019171">
    <property type="term" value="F:(3R)-hydroxyacyl-[acyl-carrier-protein] dehydratase activity"/>
    <property type="evidence" value="ECO:0007669"/>
    <property type="project" value="InterPro"/>
</dbReference>
<dbReference type="Gene3D" id="3.90.470.20">
    <property type="entry name" value="4'-phosphopantetheinyl transferase domain"/>
    <property type="match status" value="1"/>
</dbReference>
<dbReference type="GO" id="GO:0004312">
    <property type="term" value="F:fatty acid synthase activity"/>
    <property type="evidence" value="ECO:0007669"/>
    <property type="project" value="InterPro"/>
</dbReference>
<evidence type="ECO:0000256" key="11">
    <source>
        <dbReference type="ARBA" id="ARBA00023026"/>
    </source>
</evidence>
<dbReference type="Gene3D" id="3.30.70.3330">
    <property type="match status" value="1"/>
</dbReference>
<comment type="catalytic activity">
    <reaction evidence="16">
        <text>a (3R)-hydroxyacyl-[ACP] + NADP(+) = a 3-oxoacyl-[ACP] + NADPH + H(+)</text>
        <dbReference type="Rhea" id="RHEA:17397"/>
        <dbReference type="Rhea" id="RHEA-COMP:9916"/>
        <dbReference type="Rhea" id="RHEA-COMP:9945"/>
        <dbReference type="ChEBI" id="CHEBI:15378"/>
        <dbReference type="ChEBI" id="CHEBI:57783"/>
        <dbReference type="ChEBI" id="CHEBI:58349"/>
        <dbReference type="ChEBI" id="CHEBI:78776"/>
        <dbReference type="ChEBI" id="CHEBI:78827"/>
        <dbReference type="EC" id="1.1.1.100"/>
    </reaction>
</comment>
<dbReference type="SUPFAM" id="SSF51735">
    <property type="entry name" value="NAD(P)-binding Rossmann-fold domains"/>
    <property type="match status" value="1"/>
</dbReference>
<keyword evidence="12" id="KW-0520">NAD</keyword>
<evidence type="ECO:0000256" key="14">
    <source>
        <dbReference type="ARBA" id="ARBA00023268"/>
    </source>
</evidence>
<comment type="catalytic activity">
    <reaction evidence="15">
        <text>acetyl-CoA + n malonyl-CoA + 2n NADPH + 4n H(+) = a long-chain-acyl-CoA + n CoA + n CO2 + 2n NADP(+).</text>
        <dbReference type="EC" id="2.3.1.86"/>
    </reaction>
</comment>
<dbReference type="Proteomes" id="UP000886523">
    <property type="component" value="Unassembled WGS sequence"/>
</dbReference>
<keyword evidence="8" id="KW-0460">Magnesium</keyword>
<accession>A0A9P6AZZ5</accession>
<dbReference type="Gene3D" id="2.40.128.700">
    <property type="match status" value="1"/>
</dbReference>
<dbReference type="InterPro" id="IPR002539">
    <property type="entry name" value="MaoC-like_dom"/>
</dbReference>
<keyword evidence="14" id="KW-0511">Multifunctional enzyme</keyword>
<keyword evidence="13" id="KW-0443">Lipid metabolism</keyword>
<dbReference type="SUPFAM" id="SSF52151">
    <property type="entry name" value="FabD/lysophospholipase-like"/>
    <property type="match status" value="2"/>
</dbReference>
<dbReference type="InterPro" id="IPR041550">
    <property type="entry name" value="FASI_helical"/>
</dbReference>
<dbReference type="CDD" id="cd03447">
    <property type="entry name" value="FAS_MaoC"/>
    <property type="match status" value="1"/>
</dbReference>
<dbReference type="SMART" id="SM00827">
    <property type="entry name" value="PKS_AT"/>
    <property type="match status" value="1"/>
</dbReference>
<dbReference type="FunFam" id="3.90.25.70:FF:000001">
    <property type="entry name" value="Fatty acid synthase subunit alpha"/>
    <property type="match status" value="1"/>
</dbReference>
<dbReference type="InterPro" id="IPR029069">
    <property type="entry name" value="HotDog_dom_sf"/>
</dbReference>
<dbReference type="PROSITE" id="PS52004">
    <property type="entry name" value="KS3_2"/>
    <property type="match status" value="1"/>
</dbReference>
<proteinExistence type="inferred from homology"/>
<evidence type="ECO:0000256" key="12">
    <source>
        <dbReference type="ARBA" id="ARBA00023027"/>
    </source>
</evidence>
<reference evidence="21" key="1">
    <citation type="journal article" date="2020" name="Nat. Commun.">
        <title>Large-scale genome sequencing of mycorrhizal fungi provides insights into the early evolution of symbiotic traits.</title>
        <authorList>
            <person name="Miyauchi S."/>
            <person name="Kiss E."/>
            <person name="Kuo A."/>
            <person name="Drula E."/>
            <person name="Kohler A."/>
            <person name="Sanchez-Garcia M."/>
            <person name="Morin E."/>
            <person name="Andreopoulos B."/>
            <person name="Barry K.W."/>
            <person name="Bonito G."/>
            <person name="Buee M."/>
            <person name="Carver A."/>
            <person name="Chen C."/>
            <person name="Cichocki N."/>
            <person name="Clum A."/>
            <person name="Culley D."/>
            <person name="Crous P.W."/>
            <person name="Fauchery L."/>
            <person name="Girlanda M."/>
            <person name="Hayes R.D."/>
            <person name="Keri Z."/>
            <person name="LaButti K."/>
            <person name="Lipzen A."/>
            <person name="Lombard V."/>
            <person name="Magnuson J."/>
            <person name="Maillard F."/>
            <person name="Murat C."/>
            <person name="Nolan M."/>
            <person name="Ohm R.A."/>
            <person name="Pangilinan J."/>
            <person name="Pereira M.F."/>
            <person name="Perotto S."/>
            <person name="Peter M."/>
            <person name="Pfister S."/>
            <person name="Riley R."/>
            <person name="Sitrit Y."/>
            <person name="Stielow J.B."/>
            <person name="Szollosi G."/>
            <person name="Zifcakova L."/>
            <person name="Stursova M."/>
            <person name="Spatafora J.W."/>
            <person name="Tedersoo L."/>
            <person name="Vaario L.M."/>
            <person name="Yamada A."/>
            <person name="Yan M."/>
            <person name="Wang P."/>
            <person name="Xu J."/>
            <person name="Bruns T."/>
            <person name="Baldrian P."/>
            <person name="Vilgalys R."/>
            <person name="Dunand C."/>
            <person name="Henrissat B."/>
            <person name="Grigoriev I.V."/>
            <person name="Hibbett D."/>
            <person name="Nagy L.G."/>
            <person name="Martin F.M."/>
        </authorList>
    </citation>
    <scope>NUCLEOTIDE SEQUENCE</scope>
    <source>
        <strain evidence="21">UP504</strain>
    </source>
</reference>
<dbReference type="GO" id="GO:0008897">
    <property type="term" value="F:holo-[acyl-carrier-protein] synthase activity"/>
    <property type="evidence" value="ECO:0007669"/>
    <property type="project" value="InterPro"/>
</dbReference>
<dbReference type="Gene3D" id="1.20.1050.120">
    <property type="match status" value="1"/>
</dbReference>
<dbReference type="Gene3D" id="3.40.47.10">
    <property type="match status" value="1"/>
</dbReference>
<dbReference type="Pfam" id="PF18325">
    <property type="entry name" value="Fas_alpha_ACP"/>
    <property type="match status" value="1"/>
</dbReference>
<gene>
    <name evidence="21" type="ORF">BS47DRAFT_1342540</name>
</gene>
<evidence type="ECO:0000256" key="17">
    <source>
        <dbReference type="ARBA" id="ARBA00049541"/>
    </source>
</evidence>
<dbReference type="CDD" id="cd08950">
    <property type="entry name" value="KR_fFAS_SDR_c_like"/>
    <property type="match status" value="1"/>
</dbReference>
<dbReference type="PANTHER" id="PTHR10982">
    <property type="entry name" value="MALONYL COA-ACYL CARRIER PROTEIN TRANSACYLASE"/>
    <property type="match status" value="1"/>
</dbReference>
<dbReference type="Pfam" id="PF08354">
    <property type="entry name" value="Fas1-AflB-like_hel"/>
    <property type="match status" value="1"/>
</dbReference>
<dbReference type="InterPro" id="IPR013565">
    <property type="entry name" value="Fas1/AflB-like_central"/>
</dbReference>
<dbReference type="InterPro" id="IPR004568">
    <property type="entry name" value="Ppantetheine-prot_Trfase_dom"/>
</dbReference>
<dbReference type="Gene3D" id="6.10.140.1400">
    <property type="match status" value="1"/>
</dbReference>
<dbReference type="InterPro" id="IPR014031">
    <property type="entry name" value="Ketoacyl_synth_C"/>
</dbReference>
<dbReference type="Pfam" id="PF18314">
    <property type="entry name" value="FAS_I_H"/>
    <property type="match status" value="1"/>
</dbReference>
<dbReference type="Gene3D" id="6.10.140.1410">
    <property type="match status" value="1"/>
</dbReference>
<dbReference type="Pfam" id="PF00109">
    <property type="entry name" value="ketoacyl-synt"/>
    <property type="match status" value="1"/>
</dbReference>
<dbReference type="SUPFAM" id="SSF54637">
    <property type="entry name" value="Thioesterase/thiol ester dehydrase-isomerase"/>
    <property type="match status" value="2"/>
</dbReference>
<dbReference type="PANTHER" id="PTHR10982:SF21">
    <property type="entry name" value="FATTY ACID SYNTHASE SUBUNIT BETA"/>
    <property type="match status" value="1"/>
</dbReference>
<dbReference type="InterPro" id="IPR040899">
    <property type="entry name" value="Fas_alpha_ACP"/>
</dbReference>
<dbReference type="InterPro" id="IPR013785">
    <property type="entry name" value="Aldolase_TIM"/>
</dbReference>
<dbReference type="GO" id="GO:0004316">
    <property type="term" value="F:3-oxoacyl-[acyl-carrier-protein] reductase (NADPH) activity"/>
    <property type="evidence" value="ECO:0007669"/>
    <property type="project" value="UniProtKB-EC"/>
</dbReference>
<dbReference type="InterPro" id="IPR037143">
    <property type="entry name" value="4-PPantetheinyl_Trfase_dom_sf"/>
</dbReference>
<dbReference type="InterPro" id="IPR001227">
    <property type="entry name" value="Ac_transferase_dom_sf"/>
</dbReference>
<keyword evidence="22" id="KW-1185">Reference proteome</keyword>
<dbReference type="EMBL" id="MU128955">
    <property type="protein sequence ID" value="KAF9514934.1"/>
    <property type="molecule type" value="Genomic_DNA"/>
</dbReference>
<keyword evidence="4" id="KW-0597">Phosphoprotein</keyword>
<dbReference type="GO" id="GO:0005835">
    <property type="term" value="C:fatty acid synthase complex"/>
    <property type="evidence" value="ECO:0007669"/>
    <property type="project" value="InterPro"/>
</dbReference>
<keyword evidence="7" id="KW-0378">Hydrolase</keyword>
<comment type="caution">
    <text evidence="21">The sequence shown here is derived from an EMBL/GenBank/DDBJ whole genome shotgun (WGS) entry which is preliminary data.</text>
</comment>
<evidence type="ECO:0000256" key="15">
    <source>
        <dbReference type="ARBA" id="ARBA00048237"/>
    </source>
</evidence>
<dbReference type="Gene3D" id="3.90.25.70">
    <property type="match status" value="1"/>
</dbReference>
<dbReference type="Gene3D" id="3.30.70.2490">
    <property type="match status" value="1"/>
</dbReference>
<dbReference type="Gene3D" id="6.10.60.10">
    <property type="match status" value="1"/>
</dbReference>
<dbReference type="Pfam" id="PF01575">
    <property type="entry name" value="MaoC_dehydratas"/>
    <property type="match status" value="1"/>
</dbReference>
<dbReference type="Pfam" id="PF00698">
    <property type="entry name" value="Acyl_transf_1"/>
    <property type="match status" value="1"/>
</dbReference>
<dbReference type="GO" id="GO:0016787">
    <property type="term" value="F:hydrolase activity"/>
    <property type="evidence" value="ECO:0007669"/>
    <property type="project" value="UniProtKB-KW"/>
</dbReference>
<evidence type="ECO:0000256" key="1">
    <source>
        <dbReference type="ARBA" id="ARBA00007485"/>
    </source>
</evidence>
<dbReference type="SUPFAM" id="SSF53901">
    <property type="entry name" value="Thiolase-like"/>
    <property type="match status" value="2"/>
</dbReference>
<dbReference type="GO" id="GO:0004315">
    <property type="term" value="F:3-oxoacyl-[acyl-carrier-protein] synthase activity"/>
    <property type="evidence" value="ECO:0007669"/>
    <property type="project" value="UniProtKB-EC"/>
</dbReference>
<keyword evidence="6" id="KW-0479">Metal-binding</keyword>
<dbReference type="PRINTS" id="PR01483">
    <property type="entry name" value="FASYNTHASE"/>
</dbReference>
<dbReference type="InterPro" id="IPR016039">
    <property type="entry name" value="Thiolase-like"/>
</dbReference>
<dbReference type="OrthoDB" id="4251012at2759"/>
<dbReference type="InterPro" id="IPR003965">
    <property type="entry name" value="Fatty_acid_synthase"/>
</dbReference>
<protein>
    <submittedName>
        <fullName evidence="21">Uncharacterized protein</fullName>
    </submittedName>
</protein>
<dbReference type="GO" id="GO:0000287">
    <property type="term" value="F:magnesium ion binding"/>
    <property type="evidence" value="ECO:0007669"/>
    <property type="project" value="InterPro"/>
</dbReference>
<dbReference type="InterPro" id="IPR032088">
    <property type="entry name" value="SAT"/>
</dbReference>
<evidence type="ECO:0000256" key="16">
    <source>
        <dbReference type="ARBA" id="ARBA00048508"/>
    </source>
</evidence>
<dbReference type="FunFam" id="3.90.470.20:FF:000005">
    <property type="entry name" value="Fatty acid synthase alpha subunit FasA"/>
    <property type="match status" value="1"/>
</dbReference>
<dbReference type="SUPFAM" id="SSF56214">
    <property type="entry name" value="4'-phosphopantetheinyl transferase"/>
    <property type="match status" value="1"/>
</dbReference>
<evidence type="ECO:0000256" key="7">
    <source>
        <dbReference type="ARBA" id="ARBA00022801"/>
    </source>
</evidence>
<feature type="domain" description="Ketosynthase family 3 (KS3)" evidence="20">
    <location>
        <begin position="3109"/>
        <end position="3632"/>
    </location>
</feature>
<dbReference type="Gene3D" id="6.10.250.1930">
    <property type="match status" value="1"/>
</dbReference>
<dbReference type="GO" id="GO:0004318">
    <property type="term" value="F:enoyl-[acyl-carrier-protein] reductase (NADH) activity"/>
    <property type="evidence" value="ECO:0007669"/>
    <property type="project" value="InterPro"/>
</dbReference>
<keyword evidence="9" id="KW-0521">NADP</keyword>
<dbReference type="FunFam" id="3.30.70.3330:FF:000001">
    <property type="entry name" value="Fatty acid synthase subunit beta dehydratase"/>
    <property type="match status" value="1"/>
</dbReference>
<dbReference type="NCBIfam" id="TIGR00556">
    <property type="entry name" value="pantethn_trn"/>
    <property type="match status" value="1"/>
</dbReference>
<comment type="catalytic activity">
    <reaction evidence="17">
        <text>a fatty acyl-[ACP] + malonyl-[ACP] + H(+) = a 3-oxoacyl-[ACP] + holo-[ACP] + CO2</text>
        <dbReference type="Rhea" id="RHEA:22836"/>
        <dbReference type="Rhea" id="RHEA-COMP:9623"/>
        <dbReference type="Rhea" id="RHEA-COMP:9685"/>
        <dbReference type="Rhea" id="RHEA-COMP:9916"/>
        <dbReference type="Rhea" id="RHEA-COMP:14125"/>
        <dbReference type="ChEBI" id="CHEBI:15378"/>
        <dbReference type="ChEBI" id="CHEBI:16526"/>
        <dbReference type="ChEBI" id="CHEBI:64479"/>
        <dbReference type="ChEBI" id="CHEBI:78449"/>
        <dbReference type="ChEBI" id="CHEBI:78776"/>
        <dbReference type="ChEBI" id="CHEBI:138651"/>
        <dbReference type="EC" id="2.3.1.41"/>
    </reaction>
</comment>
<evidence type="ECO:0000259" key="19">
    <source>
        <dbReference type="PROSITE" id="PS50075"/>
    </source>
</evidence>
<evidence type="ECO:0000256" key="9">
    <source>
        <dbReference type="ARBA" id="ARBA00022857"/>
    </source>
</evidence>
<keyword evidence="3" id="KW-0444">Lipid biosynthesis</keyword>
<dbReference type="PROSITE" id="PS00606">
    <property type="entry name" value="KS3_1"/>
    <property type="match status" value="1"/>
</dbReference>
<dbReference type="Pfam" id="PF17951">
    <property type="entry name" value="FAS_meander"/>
    <property type="match status" value="1"/>
</dbReference>
<dbReference type="Gene3D" id="3.10.129.10">
    <property type="entry name" value="Hotdog Thioesterase"/>
    <property type="match status" value="1"/>
</dbReference>
<keyword evidence="11" id="KW-0843">Virulence</keyword>
<evidence type="ECO:0000256" key="5">
    <source>
        <dbReference type="ARBA" id="ARBA00022679"/>
    </source>
</evidence>
<evidence type="ECO:0000313" key="21">
    <source>
        <dbReference type="EMBL" id="KAF9514934.1"/>
    </source>
</evidence>